<evidence type="ECO:0000313" key="1">
    <source>
        <dbReference type="EMBL" id="JAD30906.1"/>
    </source>
</evidence>
<accession>A0A0A8YWE5</accession>
<name>A0A0A8YWE5_ARUDO</name>
<dbReference type="EMBL" id="GBRH01266989">
    <property type="protein sequence ID" value="JAD30906.1"/>
    <property type="molecule type" value="Transcribed_RNA"/>
</dbReference>
<proteinExistence type="predicted"/>
<reference evidence="1" key="2">
    <citation type="journal article" date="2015" name="Data Brief">
        <title>Shoot transcriptome of the giant reed, Arundo donax.</title>
        <authorList>
            <person name="Barrero R.A."/>
            <person name="Guerrero F.D."/>
            <person name="Moolhuijzen P."/>
            <person name="Goolsby J.A."/>
            <person name="Tidwell J."/>
            <person name="Bellgard S.E."/>
            <person name="Bellgard M.I."/>
        </authorList>
    </citation>
    <scope>NUCLEOTIDE SEQUENCE</scope>
    <source>
        <tissue evidence="1">Shoot tissue taken approximately 20 cm above the soil surface</tissue>
    </source>
</reference>
<reference evidence="1" key="1">
    <citation type="submission" date="2014-09" db="EMBL/GenBank/DDBJ databases">
        <authorList>
            <person name="Magalhaes I.L.F."/>
            <person name="Oliveira U."/>
            <person name="Santos F.R."/>
            <person name="Vidigal T.H.D.A."/>
            <person name="Brescovit A.D."/>
            <person name="Santos A.J."/>
        </authorList>
    </citation>
    <scope>NUCLEOTIDE SEQUENCE</scope>
    <source>
        <tissue evidence="1">Shoot tissue taken approximately 20 cm above the soil surface</tissue>
    </source>
</reference>
<organism evidence="1">
    <name type="scientific">Arundo donax</name>
    <name type="common">Giant reed</name>
    <name type="synonym">Donax arundinaceus</name>
    <dbReference type="NCBI Taxonomy" id="35708"/>
    <lineage>
        <taxon>Eukaryota</taxon>
        <taxon>Viridiplantae</taxon>
        <taxon>Streptophyta</taxon>
        <taxon>Embryophyta</taxon>
        <taxon>Tracheophyta</taxon>
        <taxon>Spermatophyta</taxon>
        <taxon>Magnoliopsida</taxon>
        <taxon>Liliopsida</taxon>
        <taxon>Poales</taxon>
        <taxon>Poaceae</taxon>
        <taxon>PACMAD clade</taxon>
        <taxon>Arundinoideae</taxon>
        <taxon>Arundineae</taxon>
        <taxon>Arundo</taxon>
    </lineage>
</organism>
<protein>
    <submittedName>
        <fullName evidence="1">Uncharacterized protein</fullName>
    </submittedName>
</protein>
<sequence>MEISLATDGCLIFVKSASSAP</sequence>
<dbReference type="AlphaFoldDB" id="A0A0A8YWE5"/>